<dbReference type="PANTHER" id="PTHR35568">
    <property type="entry name" value="TRANSCRIPTIONAL REGULATOR DAUR"/>
    <property type="match status" value="1"/>
</dbReference>
<gene>
    <name evidence="2" type="ORF">METZ01_LOCUS58883</name>
</gene>
<dbReference type="Pfam" id="PF13309">
    <property type="entry name" value="HTH_22"/>
    <property type="match status" value="1"/>
</dbReference>
<name>A0A381SRA8_9ZZZZ</name>
<dbReference type="AlphaFoldDB" id="A0A381SRA8"/>
<organism evidence="2">
    <name type="scientific">marine metagenome</name>
    <dbReference type="NCBI Taxonomy" id="408172"/>
    <lineage>
        <taxon>unclassified sequences</taxon>
        <taxon>metagenomes</taxon>
        <taxon>ecological metagenomes</taxon>
    </lineage>
</organism>
<feature type="non-terminal residue" evidence="2">
    <location>
        <position position="1"/>
    </location>
</feature>
<dbReference type="Gene3D" id="1.10.10.60">
    <property type="entry name" value="Homeodomain-like"/>
    <property type="match status" value="1"/>
</dbReference>
<sequence length="119" mass="12806">VAHPLLDALDSVADSLGATLLGPDELTEADIPLLWEGELVGGLRRPDLHHALDRLLEAAAREIGAACVDMDRNQKQAAVALLGNWGAFTLRKSVEDVAEALGVSRFTIYNYLERAEADS</sequence>
<protein>
    <recommendedName>
        <fullName evidence="1">Transcriptional regulator DauR-like HTH domain-containing protein</fullName>
    </recommendedName>
</protein>
<proteinExistence type="predicted"/>
<dbReference type="PANTHER" id="PTHR35568:SF1">
    <property type="entry name" value="TRANSCRIPTIONAL REGULATOR DAUR"/>
    <property type="match status" value="1"/>
</dbReference>
<accession>A0A381SRA8</accession>
<dbReference type="InterPro" id="IPR039446">
    <property type="entry name" value="DauR-like"/>
</dbReference>
<dbReference type="EMBL" id="UINC01003404">
    <property type="protein sequence ID" value="SVA06029.1"/>
    <property type="molecule type" value="Genomic_DNA"/>
</dbReference>
<reference evidence="2" key="1">
    <citation type="submission" date="2018-05" db="EMBL/GenBank/DDBJ databases">
        <authorList>
            <person name="Lanie J.A."/>
            <person name="Ng W.-L."/>
            <person name="Kazmierczak K.M."/>
            <person name="Andrzejewski T.M."/>
            <person name="Davidsen T.M."/>
            <person name="Wayne K.J."/>
            <person name="Tettelin H."/>
            <person name="Glass J.I."/>
            <person name="Rusch D."/>
            <person name="Podicherti R."/>
            <person name="Tsui H.-C.T."/>
            <person name="Winkler M.E."/>
        </authorList>
    </citation>
    <scope>NUCLEOTIDE SEQUENCE</scope>
</reference>
<evidence type="ECO:0000313" key="2">
    <source>
        <dbReference type="EMBL" id="SVA06029.1"/>
    </source>
</evidence>
<dbReference type="InterPro" id="IPR039445">
    <property type="entry name" value="DauR-like_HTH"/>
</dbReference>
<feature type="domain" description="Transcriptional regulator DauR-like HTH" evidence="1">
    <location>
        <begin position="52"/>
        <end position="112"/>
    </location>
</feature>
<evidence type="ECO:0000259" key="1">
    <source>
        <dbReference type="Pfam" id="PF13309"/>
    </source>
</evidence>